<protein>
    <submittedName>
        <fullName evidence="6">MerR family transcriptional regulator</fullName>
    </submittedName>
</protein>
<reference evidence="6 7" key="1">
    <citation type="submission" date="2018-08" db="EMBL/GenBank/DDBJ databases">
        <title>Comamonas testosteroni strain SWCO2.</title>
        <authorList>
            <person name="Jiang N."/>
            <person name="Zhang X.Z."/>
        </authorList>
    </citation>
    <scope>NUCLEOTIDE SEQUENCE [LARGE SCALE GENOMIC DNA]</scope>
    <source>
        <strain evidence="6 7">SWCO2</strain>
    </source>
</reference>
<keyword evidence="7" id="KW-1185">Reference proteome</keyword>
<dbReference type="SMART" id="SM00422">
    <property type="entry name" value="HTH_MERR"/>
    <property type="match status" value="1"/>
</dbReference>
<dbReference type="PANTHER" id="PTHR30204:SF69">
    <property type="entry name" value="MERR-FAMILY TRANSCRIPTIONAL REGULATOR"/>
    <property type="match status" value="1"/>
</dbReference>
<dbReference type="InterPro" id="IPR009061">
    <property type="entry name" value="DNA-bd_dom_put_sf"/>
</dbReference>
<evidence type="ECO:0000256" key="4">
    <source>
        <dbReference type="ARBA" id="ARBA00023163"/>
    </source>
</evidence>
<keyword evidence="2" id="KW-0805">Transcription regulation</keyword>
<evidence type="ECO:0000256" key="3">
    <source>
        <dbReference type="ARBA" id="ARBA00023125"/>
    </source>
</evidence>
<proteinExistence type="predicted"/>
<comment type="caution">
    <text evidence="6">The sequence shown here is derived from an EMBL/GenBank/DDBJ whole genome shotgun (WGS) entry which is preliminary data.</text>
</comment>
<evidence type="ECO:0000259" key="5">
    <source>
        <dbReference type="PROSITE" id="PS50937"/>
    </source>
</evidence>
<dbReference type="SUPFAM" id="SSF46955">
    <property type="entry name" value="Putative DNA-binding domain"/>
    <property type="match status" value="1"/>
</dbReference>
<evidence type="ECO:0000313" key="6">
    <source>
        <dbReference type="EMBL" id="RGE42403.1"/>
    </source>
</evidence>
<sequence>MSSFTLQELCAQIDLPVRTVRYYVQIGLLDRPEGETRAARYGDSHLSQLASIKKWSASGLSLERIRELLHQQSAPEQALRAPQPGAVLVKTHVHIANGLELVIDPSSAALSPEELRQLSQGIAELHAHIKQRKA</sequence>
<evidence type="ECO:0000313" key="7">
    <source>
        <dbReference type="Proteomes" id="UP000261948"/>
    </source>
</evidence>
<gene>
    <name evidence="6" type="ORF">DZC30_16655</name>
</gene>
<organism evidence="6 7">
    <name type="scientific">Comamonas testosteroni</name>
    <name type="common">Pseudomonas testosteroni</name>
    <dbReference type="NCBI Taxonomy" id="285"/>
    <lineage>
        <taxon>Bacteria</taxon>
        <taxon>Pseudomonadati</taxon>
        <taxon>Pseudomonadota</taxon>
        <taxon>Betaproteobacteria</taxon>
        <taxon>Burkholderiales</taxon>
        <taxon>Comamonadaceae</taxon>
        <taxon>Comamonas</taxon>
    </lineage>
</organism>
<dbReference type="InterPro" id="IPR047057">
    <property type="entry name" value="MerR_fam"/>
</dbReference>
<keyword evidence="3" id="KW-0238">DNA-binding</keyword>
<evidence type="ECO:0000256" key="2">
    <source>
        <dbReference type="ARBA" id="ARBA00023015"/>
    </source>
</evidence>
<name>A0A373FE39_COMTE</name>
<accession>A0A373FE39</accession>
<dbReference type="PROSITE" id="PS50937">
    <property type="entry name" value="HTH_MERR_2"/>
    <property type="match status" value="1"/>
</dbReference>
<keyword evidence="4" id="KW-0804">Transcription</keyword>
<dbReference type="CDD" id="cd00592">
    <property type="entry name" value="HTH_MerR-like"/>
    <property type="match status" value="1"/>
</dbReference>
<dbReference type="Proteomes" id="UP000261948">
    <property type="component" value="Unassembled WGS sequence"/>
</dbReference>
<dbReference type="PANTHER" id="PTHR30204">
    <property type="entry name" value="REDOX-CYCLING DRUG-SENSING TRANSCRIPTIONAL ACTIVATOR SOXR"/>
    <property type="match status" value="1"/>
</dbReference>
<dbReference type="GO" id="GO:0003700">
    <property type="term" value="F:DNA-binding transcription factor activity"/>
    <property type="evidence" value="ECO:0007669"/>
    <property type="project" value="InterPro"/>
</dbReference>
<dbReference type="Pfam" id="PF13411">
    <property type="entry name" value="MerR_1"/>
    <property type="match status" value="1"/>
</dbReference>
<dbReference type="InterPro" id="IPR000551">
    <property type="entry name" value="MerR-type_HTH_dom"/>
</dbReference>
<keyword evidence="1" id="KW-0678">Repressor</keyword>
<dbReference type="OrthoDB" id="9808480at2"/>
<dbReference type="GO" id="GO:0003677">
    <property type="term" value="F:DNA binding"/>
    <property type="evidence" value="ECO:0007669"/>
    <property type="project" value="UniProtKB-KW"/>
</dbReference>
<evidence type="ECO:0000256" key="1">
    <source>
        <dbReference type="ARBA" id="ARBA00022491"/>
    </source>
</evidence>
<dbReference type="AlphaFoldDB" id="A0A373FE39"/>
<feature type="domain" description="HTH merR-type" evidence="5">
    <location>
        <begin position="14"/>
        <end position="71"/>
    </location>
</feature>
<dbReference type="Gene3D" id="1.10.1660.10">
    <property type="match status" value="1"/>
</dbReference>
<dbReference type="EMBL" id="QURR01000023">
    <property type="protein sequence ID" value="RGE42403.1"/>
    <property type="molecule type" value="Genomic_DNA"/>
</dbReference>